<feature type="domain" description="Remorin C-terminal" evidence="3">
    <location>
        <begin position="151"/>
        <end position="255"/>
    </location>
</feature>
<dbReference type="EMBL" id="JASCZI010272221">
    <property type="protein sequence ID" value="MED6221116.1"/>
    <property type="molecule type" value="Genomic_DNA"/>
</dbReference>
<dbReference type="PANTHER" id="PTHR31471:SF5">
    <property type="entry name" value="GB|AAD39278.1"/>
    <property type="match status" value="1"/>
</dbReference>
<dbReference type="Pfam" id="PF03763">
    <property type="entry name" value="Remorin_C"/>
    <property type="match status" value="1"/>
</dbReference>
<proteinExistence type="inferred from homology"/>
<feature type="compositionally biased region" description="Basic and acidic residues" evidence="2">
    <location>
        <begin position="66"/>
        <end position="77"/>
    </location>
</feature>
<name>A0ABU6ZGN5_9FABA</name>
<protein>
    <recommendedName>
        <fullName evidence="3">Remorin C-terminal domain-containing protein</fullName>
    </recommendedName>
</protein>
<keyword evidence="5" id="KW-1185">Reference proteome</keyword>
<comment type="similarity">
    <text evidence="1">Belongs to the remorin family.</text>
</comment>
<dbReference type="PANTHER" id="PTHR31471">
    <property type="entry name" value="OS02G0116800 PROTEIN"/>
    <property type="match status" value="1"/>
</dbReference>
<sequence>MVFYCRVSFTDPQAPKHHWYGGTRDNNNAWSWFKSTNFHYGDIDDEHATSVAAAAFAIHSLEEEESRNSQKIREGPKSSRTQTMRRKEIISKHPSYGKTSIKSSFGQDSRTKETAFPVRHSSGISSPKSLPPALAAGYQKQKGIPLQQKNVSTRPQTWQKTKIEKIQLRYEKIKSKILSWKCVKRIQTKFQIERKKRALKRKRAMQMVNYRNKMERIDMLSQGSRVKLEDQRRNEEWEAIENSNRIRKTGKVPVKCSCFNPI</sequence>
<evidence type="ECO:0000313" key="4">
    <source>
        <dbReference type="EMBL" id="MED6221116.1"/>
    </source>
</evidence>
<comment type="caution">
    <text evidence="4">The sequence shown here is derived from an EMBL/GenBank/DDBJ whole genome shotgun (WGS) entry which is preliminary data.</text>
</comment>
<gene>
    <name evidence="4" type="ORF">PIB30_051255</name>
</gene>
<dbReference type="Proteomes" id="UP001341840">
    <property type="component" value="Unassembled WGS sequence"/>
</dbReference>
<evidence type="ECO:0000313" key="5">
    <source>
        <dbReference type="Proteomes" id="UP001341840"/>
    </source>
</evidence>
<feature type="region of interest" description="Disordered" evidence="2">
    <location>
        <begin position="62"/>
        <end position="83"/>
    </location>
</feature>
<reference evidence="4 5" key="1">
    <citation type="journal article" date="2023" name="Plants (Basel)">
        <title>Bridging the Gap: Combining Genomics and Transcriptomics Approaches to Understand Stylosanthes scabra, an Orphan Legume from the Brazilian Caatinga.</title>
        <authorList>
            <person name="Ferreira-Neto J.R.C."/>
            <person name="da Silva M.D."/>
            <person name="Binneck E."/>
            <person name="de Melo N.F."/>
            <person name="da Silva R.H."/>
            <person name="de Melo A.L.T.M."/>
            <person name="Pandolfi V."/>
            <person name="Bustamante F.O."/>
            <person name="Brasileiro-Vidal A.C."/>
            <person name="Benko-Iseppon A.M."/>
        </authorList>
    </citation>
    <scope>NUCLEOTIDE SEQUENCE [LARGE SCALE GENOMIC DNA]</scope>
    <source>
        <tissue evidence="4">Leaves</tissue>
    </source>
</reference>
<organism evidence="4 5">
    <name type="scientific">Stylosanthes scabra</name>
    <dbReference type="NCBI Taxonomy" id="79078"/>
    <lineage>
        <taxon>Eukaryota</taxon>
        <taxon>Viridiplantae</taxon>
        <taxon>Streptophyta</taxon>
        <taxon>Embryophyta</taxon>
        <taxon>Tracheophyta</taxon>
        <taxon>Spermatophyta</taxon>
        <taxon>Magnoliopsida</taxon>
        <taxon>eudicotyledons</taxon>
        <taxon>Gunneridae</taxon>
        <taxon>Pentapetalae</taxon>
        <taxon>rosids</taxon>
        <taxon>fabids</taxon>
        <taxon>Fabales</taxon>
        <taxon>Fabaceae</taxon>
        <taxon>Papilionoideae</taxon>
        <taxon>50 kb inversion clade</taxon>
        <taxon>dalbergioids sensu lato</taxon>
        <taxon>Dalbergieae</taxon>
        <taxon>Pterocarpus clade</taxon>
        <taxon>Stylosanthes</taxon>
    </lineage>
</organism>
<evidence type="ECO:0000256" key="2">
    <source>
        <dbReference type="SAM" id="MobiDB-lite"/>
    </source>
</evidence>
<dbReference type="InterPro" id="IPR005516">
    <property type="entry name" value="Remorin_C"/>
</dbReference>
<accession>A0ABU6ZGN5</accession>
<evidence type="ECO:0000256" key="1">
    <source>
        <dbReference type="ARBA" id="ARBA00005711"/>
    </source>
</evidence>
<evidence type="ECO:0000259" key="3">
    <source>
        <dbReference type="Pfam" id="PF03763"/>
    </source>
</evidence>